<keyword evidence="16" id="KW-0675">Receptor</keyword>
<comment type="similarity">
    <text evidence="9 11">Belongs to the TonB-dependent receptor family.</text>
</comment>
<evidence type="ECO:0000256" key="2">
    <source>
        <dbReference type="ARBA" id="ARBA00022448"/>
    </source>
</evidence>
<evidence type="ECO:0000256" key="8">
    <source>
        <dbReference type="ARBA" id="ARBA00023237"/>
    </source>
</evidence>
<dbReference type="InterPro" id="IPR012910">
    <property type="entry name" value="Plug_dom"/>
</dbReference>
<dbReference type="InterPro" id="IPR039426">
    <property type="entry name" value="TonB-dep_rcpt-like"/>
</dbReference>
<evidence type="ECO:0000256" key="7">
    <source>
        <dbReference type="ARBA" id="ARBA00023136"/>
    </source>
</evidence>
<evidence type="ECO:0000256" key="5">
    <source>
        <dbReference type="ARBA" id="ARBA00022729"/>
    </source>
</evidence>
<comment type="caution">
    <text evidence="16">The sequence shown here is derived from an EMBL/GenBank/DDBJ whole genome shotgun (WGS) entry which is preliminary data.</text>
</comment>
<evidence type="ECO:0000256" key="12">
    <source>
        <dbReference type="SAM" id="MobiDB-lite"/>
    </source>
</evidence>
<evidence type="ECO:0000256" key="9">
    <source>
        <dbReference type="PROSITE-ProRule" id="PRU01360"/>
    </source>
</evidence>
<keyword evidence="6 11" id="KW-0798">TonB box</keyword>
<feature type="compositionally biased region" description="Polar residues" evidence="12">
    <location>
        <begin position="42"/>
        <end position="51"/>
    </location>
</feature>
<dbReference type="Gene3D" id="2.40.170.20">
    <property type="entry name" value="TonB-dependent receptor, beta-barrel domain"/>
    <property type="match status" value="1"/>
</dbReference>
<feature type="region of interest" description="Disordered" evidence="12">
    <location>
        <begin position="31"/>
        <end position="51"/>
    </location>
</feature>
<dbReference type="PANTHER" id="PTHR47234">
    <property type="match status" value="1"/>
</dbReference>
<proteinExistence type="inferred from homology"/>
<keyword evidence="4 9" id="KW-0812">Transmembrane</keyword>
<keyword evidence="7 9" id="KW-0472">Membrane</keyword>
<dbReference type="PANTHER" id="PTHR47234:SF2">
    <property type="entry name" value="TONB-DEPENDENT RECEPTOR"/>
    <property type="match status" value="1"/>
</dbReference>
<evidence type="ECO:0000256" key="6">
    <source>
        <dbReference type="ARBA" id="ARBA00023077"/>
    </source>
</evidence>
<protein>
    <submittedName>
        <fullName evidence="16">TonB-dependent receptor</fullName>
    </submittedName>
</protein>
<dbReference type="InterPro" id="IPR000531">
    <property type="entry name" value="Beta-barrel_TonB"/>
</dbReference>
<evidence type="ECO:0000256" key="13">
    <source>
        <dbReference type="SAM" id="SignalP"/>
    </source>
</evidence>
<keyword evidence="3 9" id="KW-1134">Transmembrane beta strand</keyword>
<dbReference type="RefSeq" id="WP_147080176.1">
    <property type="nucleotide sequence ID" value="NZ_VOQR01000001.1"/>
</dbReference>
<evidence type="ECO:0000256" key="1">
    <source>
        <dbReference type="ARBA" id="ARBA00004571"/>
    </source>
</evidence>
<dbReference type="Gene3D" id="2.170.130.10">
    <property type="entry name" value="TonB-dependent receptor, plug domain"/>
    <property type="match status" value="1"/>
</dbReference>
<gene>
    <name evidence="16" type="ORF">FSB78_04020</name>
</gene>
<dbReference type="OrthoDB" id="7051241at2"/>
<evidence type="ECO:0000256" key="11">
    <source>
        <dbReference type="RuleBase" id="RU003357"/>
    </source>
</evidence>
<feature type="domain" description="TonB-dependent receptor-like beta-barrel" evidence="14">
    <location>
        <begin position="402"/>
        <end position="948"/>
    </location>
</feature>
<keyword evidence="5 13" id="KW-0732">Signal</keyword>
<evidence type="ECO:0000259" key="14">
    <source>
        <dbReference type="Pfam" id="PF00593"/>
    </source>
</evidence>
<keyword evidence="2 9" id="KW-0813">Transport</keyword>
<dbReference type="InterPro" id="IPR037066">
    <property type="entry name" value="Plug_dom_sf"/>
</dbReference>
<dbReference type="PROSITE" id="PS52016">
    <property type="entry name" value="TONB_DEPENDENT_REC_3"/>
    <property type="match status" value="1"/>
</dbReference>
<reference evidence="16 17" key="1">
    <citation type="journal article" date="2013" name="Antonie Van Leeuwenhoek">
        <title>Sphingomonas ginsenosidivorax sp. nov., with the ability to transform ginsenosides.</title>
        <authorList>
            <person name="Jin X.F."/>
            <person name="Kim J.K."/>
            <person name="Liu Q.M."/>
            <person name="Kang M.S."/>
            <person name="He D."/>
            <person name="Jin F.X."/>
            <person name="Kim S.C."/>
            <person name="Im W.T."/>
        </authorList>
    </citation>
    <scope>NUCLEOTIDE SEQUENCE [LARGE SCALE GENOMIC DNA]</scope>
    <source>
        <strain evidence="16 17">KHI67</strain>
    </source>
</reference>
<feature type="signal peptide" evidence="13">
    <location>
        <begin position="1"/>
        <end position="26"/>
    </location>
</feature>
<dbReference type="Proteomes" id="UP000321250">
    <property type="component" value="Unassembled WGS sequence"/>
</dbReference>
<comment type="subcellular location">
    <subcellularLocation>
        <location evidence="1 9">Cell outer membrane</location>
        <topology evidence="1 9">Multi-pass membrane protein</topology>
    </subcellularLocation>
</comment>
<feature type="domain" description="TonB-dependent receptor plug" evidence="15">
    <location>
        <begin position="69"/>
        <end position="177"/>
    </location>
</feature>
<evidence type="ECO:0000256" key="4">
    <source>
        <dbReference type="ARBA" id="ARBA00022692"/>
    </source>
</evidence>
<feature type="region of interest" description="Disordered" evidence="12">
    <location>
        <begin position="698"/>
        <end position="717"/>
    </location>
</feature>
<evidence type="ECO:0000256" key="3">
    <source>
        <dbReference type="ARBA" id="ARBA00022452"/>
    </source>
</evidence>
<dbReference type="Pfam" id="PF07715">
    <property type="entry name" value="Plug"/>
    <property type="match status" value="1"/>
</dbReference>
<keyword evidence="17" id="KW-1185">Reference proteome</keyword>
<dbReference type="Pfam" id="PF00593">
    <property type="entry name" value="TonB_dep_Rec_b-barrel"/>
    <property type="match status" value="1"/>
</dbReference>
<dbReference type="InterPro" id="IPR036942">
    <property type="entry name" value="Beta-barrel_TonB_sf"/>
</dbReference>
<dbReference type="PROSITE" id="PS01156">
    <property type="entry name" value="TONB_DEPENDENT_REC_2"/>
    <property type="match status" value="1"/>
</dbReference>
<keyword evidence="8 9" id="KW-0998">Cell outer membrane</keyword>
<evidence type="ECO:0000313" key="16">
    <source>
        <dbReference type="EMBL" id="TXC70203.1"/>
    </source>
</evidence>
<dbReference type="InterPro" id="IPR010917">
    <property type="entry name" value="TonB_rcpt_CS"/>
</dbReference>
<dbReference type="SUPFAM" id="SSF56935">
    <property type="entry name" value="Porins"/>
    <property type="match status" value="1"/>
</dbReference>
<sequence length="990" mass="104756">MSSRIRRHLLATSLVGLIGTTMPVLAQTAPVTTEPAPGIQAPESTPNEPTNTGDIVVTGTLIRDPSIASSAPVQIVGKDEIRLRQANTAEEVLRTLPGAVPSIGSAVNNGGAGSFYVDLRGLGNFRNVVLLDGNRIAPADLLGRVDLNNIPLALIERVDTLTGGASTTYGADAITGVVNFVTRSDFSGLEAAASYQLNDRGDGRYFRGDVTLGGNFADDKGNAVISFGYQKADPVYQGARDFSSTQIDSYSGAQGGSGTSLPSSFSVGSLGTRQLQPTTGSLVAPYQPFNYNPYNIFQTPFERYNAYAAAHYDVADDIEVYGRAMYSKNVVQTIVAPSGVFAANVAIPLSNPYLPAAARASFCANNDFNAAVAGIQTITAAQCAAGALATSPSDANYRTFTTQLRIRTTDVGPRIDRYETQVFDFRGGVRGDLTDHLSYDVAGSYGESENYHAQQNYVSLSRVRDALLATNPNSCISGATGCVPLNVFGSAGAISEAQAAYLRVPATSRITSSLAQARGQINGDLGFAIPMAAKPVSFAAGAEYRKYKAAQEADALAQNPSELGGAGGAITPFEGGYSVIEGFGELIAPLIQNRPGFQDLTLETGIRQSHYSIDAAGKPSYNTTSWKVGGSWTPVDAIKLRGVYQRAIRAPNINELFQPNTTGLGSLAIDPCSGRKPVGNATLTAVCVGQGAPAFTIGSIQDPSSGQPNTTTGGNLQLQPEKATTYTLGVVLQPPMIPSLTVTVDYYNIKIRDAITSPTAQDAIDNCFAALSGSSAASPVCTQIRRNPDTGALDGDAGTTGGLYLGLSNLGRLKTDGIDLGVNYRHAIGAAMLNLSFQGNWTHSQLFQATPSSVNRECVGFYSANCGYSGSIQPEFYWNQRTTLTLGAADLSVQWRHLDDVKQEPLDVIANGKAFGNYGRIPAYDYFDTSVRFRVQPQFEFTVTVNNVFDKQPPFVGGSIGVVQFNSGNTYPSTYDALGRRFSFGARLTF</sequence>
<dbReference type="AlphaFoldDB" id="A0A5C6UBN3"/>
<evidence type="ECO:0000259" key="15">
    <source>
        <dbReference type="Pfam" id="PF07715"/>
    </source>
</evidence>
<name>A0A5C6UBN3_9SPHN</name>
<evidence type="ECO:0000256" key="10">
    <source>
        <dbReference type="PROSITE-ProRule" id="PRU10144"/>
    </source>
</evidence>
<accession>A0A5C6UBN3</accession>
<dbReference type="EMBL" id="VOQR01000001">
    <property type="protein sequence ID" value="TXC70203.1"/>
    <property type="molecule type" value="Genomic_DNA"/>
</dbReference>
<feature type="chain" id="PRO_5023047550" evidence="13">
    <location>
        <begin position="27"/>
        <end position="990"/>
    </location>
</feature>
<organism evidence="16 17">
    <name type="scientific">Sphingomonas ginsenosidivorax</name>
    <dbReference type="NCBI Taxonomy" id="862135"/>
    <lineage>
        <taxon>Bacteria</taxon>
        <taxon>Pseudomonadati</taxon>
        <taxon>Pseudomonadota</taxon>
        <taxon>Alphaproteobacteria</taxon>
        <taxon>Sphingomonadales</taxon>
        <taxon>Sphingomonadaceae</taxon>
        <taxon>Sphingomonas</taxon>
    </lineage>
</organism>
<dbReference type="GO" id="GO:0009279">
    <property type="term" value="C:cell outer membrane"/>
    <property type="evidence" value="ECO:0007669"/>
    <property type="project" value="UniProtKB-SubCell"/>
</dbReference>
<feature type="short sequence motif" description="TonB C-terminal box" evidence="10">
    <location>
        <begin position="973"/>
        <end position="990"/>
    </location>
</feature>
<evidence type="ECO:0000313" key="17">
    <source>
        <dbReference type="Proteomes" id="UP000321250"/>
    </source>
</evidence>